<name>A0ACD1AAG3_9FIRM</name>
<proteinExistence type="predicted"/>
<protein>
    <submittedName>
        <fullName evidence="1">AAA family ATPase</fullName>
    </submittedName>
</protein>
<accession>A0ACD1AAG3</accession>
<reference evidence="1" key="1">
    <citation type="submission" date="2019-08" db="EMBL/GenBank/DDBJ databases">
        <title>Genome sequence of Clostridiales bacterium MT110.</title>
        <authorList>
            <person name="Cao J."/>
        </authorList>
    </citation>
    <scope>NUCLEOTIDE SEQUENCE</scope>
    <source>
        <strain evidence="1">MT110</strain>
    </source>
</reference>
<dbReference type="Proteomes" id="UP000594014">
    <property type="component" value="Chromosome"/>
</dbReference>
<evidence type="ECO:0000313" key="2">
    <source>
        <dbReference type="Proteomes" id="UP000594014"/>
    </source>
</evidence>
<gene>
    <name evidence="1" type="ORF">FRZ06_07545</name>
</gene>
<dbReference type="EMBL" id="CP042469">
    <property type="protein sequence ID" value="QOX63210.1"/>
    <property type="molecule type" value="Genomic_DNA"/>
</dbReference>
<evidence type="ECO:0000313" key="1">
    <source>
        <dbReference type="EMBL" id="QOX63210.1"/>
    </source>
</evidence>
<organism evidence="1 2">
    <name type="scientific">Anoxybacterium hadale</name>
    <dbReference type="NCBI Taxonomy" id="3408580"/>
    <lineage>
        <taxon>Bacteria</taxon>
        <taxon>Bacillati</taxon>
        <taxon>Bacillota</taxon>
        <taxon>Clostridia</taxon>
        <taxon>Peptostreptococcales</taxon>
        <taxon>Anaerovoracaceae</taxon>
        <taxon>Anoxybacterium</taxon>
    </lineage>
</organism>
<keyword evidence="2" id="KW-1185">Reference proteome</keyword>
<sequence length="458" mass="51732">MAEPKQRNGIDKAFLLDTILNTTSELFVLVDREGYIEEISQPYAEFIGVKKDRVIGMHVTEVIENTRMDLVARTGVPEVEEVQKINGQKMIATRLPILKDGKVVGAFGRVLFKNVMDLNNLYEKINKMESELDLYKLQFGKINTARYTVDDIIGDSHIMASLKDTVRTIGRTNSSVLILGESGTGKELFAHAIHNASSRAKQPFICLNCGTIPEDLLESELFGYEEGSFTGARKGGKIGMFQAAHKGTIFLDEIGDLPLSMQVKLLRVLQDKEIQKIGATQREAVDVRVVAATNKDPYQMVQEKEFRSDLYYRLNVVSLRIPALRERKEDLPLLAASIIRKLAKKESIQVDRISDNAMEYMKHFDWPGNVRELENVLERAVNFLGSQRVIGVEHLPARITGIQQQVESRSLREIMDETERVAIINAIHNYNGQKTKAAKALDISRTSLYEKMQKYGIE</sequence>